<gene>
    <name evidence="1" type="ORF">SAMN05661044_02653</name>
</gene>
<dbReference type="STRING" id="407022.SAMN05661044_02653"/>
<evidence type="ECO:0008006" key="3">
    <source>
        <dbReference type="Google" id="ProtNLM"/>
    </source>
</evidence>
<name>A0A1H7QMM2_OLID1</name>
<evidence type="ECO:0000313" key="2">
    <source>
        <dbReference type="Proteomes" id="UP000199421"/>
    </source>
</evidence>
<dbReference type="RefSeq" id="WP_093324988.1">
    <property type="nucleotide sequence ID" value="NZ_FOAF01000002.1"/>
</dbReference>
<organism evidence="1 2">
    <name type="scientific">Olivibacter domesticus</name>
    <name type="common">Pseudosphingobacterium domesticum</name>
    <dbReference type="NCBI Taxonomy" id="407022"/>
    <lineage>
        <taxon>Bacteria</taxon>
        <taxon>Pseudomonadati</taxon>
        <taxon>Bacteroidota</taxon>
        <taxon>Sphingobacteriia</taxon>
        <taxon>Sphingobacteriales</taxon>
        <taxon>Sphingobacteriaceae</taxon>
        <taxon>Olivibacter</taxon>
    </lineage>
</organism>
<dbReference type="EMBL" id="FOAF01000002">
    <property type="protein sequence ID" value="SEL49156.1"/>
    <property type="molecule type" value="Genomic_DNA"/>
</dbReference>
<proteinExistence type="predicted"/>
<protein>
    <recommendedName>
        <fullName evidence="3">Lipoprotein</fullName>
    </recommendedName>
</protein>
<accession>A0A1H7QMM2</accession>
<dbReference type="Proteomes" id="UP000199421">
    <property type="component" value="Unassembled WGS sequence"/>
</dbReference>
<dbReference type="AlphaFoldDB" id="A0A1H7QMM2"/>
<reference evidence="2" key="1">
    <citation type="submission" date="2016-10" db="EMBL/GenBank/DDBJ databases">
        <authorList>
            <person name="Varghese N."/>
            <person name="Submissions S."/>
        </authorList>
    </citation>
    <scope>NUCLEOTIDE SEQUENCE [LARGE SCALE GENOMIC DNA]</scope>
    <source>
        <strain evidence="2">DSM 18733</strain>
    </source>
</reference>
<evidence type="ECO:0000313" key="1">
    <source>
        <dbReference type="EMBL" id="SEL49156.1"/>
    </source>
</evidence>
<sequence>MQGHIKLYYFLLTILVLSLSGCFEVVEEMVVKRDGSGQMTVTLNLSQSKTKVASIMLLDSINGYKVPNKETIQQGLHDAVANLRKTPGISKVSQRLDFDNYIASISFSFSKVADLNVVNKLIYQKLKVKPTGESSYSYQHANHLFVRNYQYSSEAKQAYQKLKSQDKEVFKKATYTSIYRFDSPILFQRNKEAKLSGSKKAVMFRANILDLINGNKNISNQIQLVN</sequence>
<dbReference type="OrthoDB" id="978751at2"/>
<dbReference type="PROSITE" id="PS51257">
    <property type="entry name" value="PROKAR_LIPOPROTEIN"/>
    <property type="match status" value="1"/>
</dbReference>
<keyword evidence="2" id="KW-1185">Reference proteome</keyword>